<dbReference type="GO" id="GO:0030119">
    <property type="term" value="C:AP-type membrane coat adaptor complex"/>
    <property type="evidence" value="ECO:0007669"/>
    <property type="project" value="TreeGrafter"/>
</dbReference>
<dbReference type="AlphaFoldDB" id="A0A9X0CVV0"/>
<name>A0A9X0CVV0_9CNID</name>
<protein>
    <submittedName>
        <fullName evidence="1">Endosomal transport</fullName>
    </submittedName>
</protein>
<evidence type="ECO:0000313" key="1">
    <source>
        <dbReference type="EMBL" id="KAJ7376183.1"/>
    </source>
</evidence>
<organism evidence="1 2">
    <name type="scientific">Desmophyllum pertusum</name>
    <dbReference type="NCBI Taxonomy" id="174260"/>
    <lineage>
        <taxon>Eukaryota</taxon>
        <taxon>Metazoa</taxon>
        <taxon>Cnidaria</taxon>
        <taxon>Anthozoa</taxon>
        <taxon>Hexacorallia</taxon>
        <taxon>Scleractinia</taxon>
        <taxon>Caryophylliina</taxon>
        <taxon>Caryophylliidae</taxon>
        <taxon>Desmophyllum</taxon>
    </lineage>
</organism>
<reference evidence="1" key="1">
    <citation type="submission" date="2023-01" db="EMBL/GenBank/DDBJ databases">
        <title>Genome assembly of the deep-sea coral Lophelia pertusa.</title>
        <authorList>
            <person name="Herrera S."/>
            <person name="Cordes E."/>
        </authorList>
    </citation>
    <scope>NUCLEOTIDE SEQUENCE</scope>
    <source>
        <strain evidence="1">USNM1676648</strain>
        <tissue evidence="1">Polyp</tissue>
    </source>
</reference>
<dbReference type="OrthoDB" id="646197at2759"/>
<dbReference type="GO" id="GO:0016197">
    <property type="term" value="P:endosomal transport"/>
    <property type="evidence" value="ECO:0007669"/>
    <property type="project" value="InterPro"/>
</dbReference>
<comment type="caution">
    <text evidence="1">The sequence shown here is derived from an EMBL/GenBank/DDBJ whole genome shotgun (WGS) entry which is preliminary data.</text>
</comment>
<dbReference type="EMBL" id="MU826409">
    <property type="protein sequence ID" value="KAJ7376183.1"/>
    <property type="molecule type" value="Genomic_DNA"/>
</dbReference>
<dbReference type="InterPro" id="IPR038741">
    <property type="entry name" value="AP5B1"/>
</dbReference>
<proteinExistence type="predicted"/>
<keyword evidence="2" id="KW-1185">Reference proteome</keyword>
<gene>
    <name evidence="1" type="primary">AP5B1_2</name>
    <name evidence="1" type="ORF">OS493_036297</name>
</gene>
<dbReference type="PANTHER" id="PTHR34033:SF1">
    <property type="entry name" value="AP-5 COMPLEX SUBUNIT BETA-1"/>
    <property type="match status" value="1"/>
</dbReference>
<sequence length="169" mass="19286">MKSSASDELKEFTNTRGLLDQYLKMLDGTTYSKEIPITYYVHFTESPSLSMPAIIYALVLKFHSERRYKKLEDVHISYLSAAKSTTPSEGCYLFISLQVPARFKTAPLSTIKAELFSVFMGSPSRKFNTPVDARQKTGAESIVCLSVEWSTMGRILEERLLWFVHARLR</sequence>
<evidence type="ECO:0000313" key="2">
    <source>
        <dbReference type="Proteomes" id="UP001163046"/>
    </source>
</evidence>
<dbReference type="Proteomes" id="UP001163046">
    <property type="component" value="Unassembled WGS sequence"/>
</dbReference>
<dbReference type="GO" id="GO:0005765">
    <property type="term" value="C:lysosomal membrane"/>
    <property type="evidence" value="ECO:0007669"/>
    <property type="project" value="TreeGrafter"/>
</dbReference>
<accession>A0A9X0CVV0</accession>
<dbReference type="PANTHER" id="PTHR34033">
    <property type="entry name" value="AP-5 COMPLEX SUBUNIT BETA-1"/>
    <property type="match status" value="1"/>
</dbReference>